<dbReference type="EMBL" id="ML991813">
    <property type="protein sequence ID" value="KAF2232725.1"/>
    <property type="molecule type" value="Genomic_DNA"/>
</dbReference>
<dbReference type="AlphaFoldDB" id="A0A6A6H408"/>
<feature type="non-terminal residue" evidence="1">
    <location>
        <position position="60"/>
    </location>
</feature>
<reference evidence="1" key="1">
    <citation type="journal article" date="2020" name="Stud. Mycol.">
        <title>101 Dothideomycetes genomes: a test case for predicting lifestyles and emergence of pathogens.</title>
        <authorList>
            <person name="Haridas S."/>
            <person name="Albert R."/>
            <person name="Binder M."/>
            <person name="Bloem J."/>
            <person name="Labutti K."/>
            <person name="Salamov A."/>
            <person name="Andreopoulos B."/>
            <person name="Baker S."/>
            <person name="Barry K."/>
            <person name="Bills G."/>
            <person name="Bluhm B."/>
            <person name="Cannon C."/>
            <person name="Castanera R."/>
            <person name="Culley D."/>
            <person name="Daum C."/>
            <person name="Ezra D."/>
            <person name="Gonzalez J."/>
            <person name="Henrissat B."/>
            <person name="Kuo A."/>
            <person name="Liang C."/>
            <person name="Lipzen A."/>
            <person name="Lutzoni F."/>
            <person name="Magnuson J."/>
            <person name="Mondo S."/>
            <person name="Nolan M."/>
            <person name="Ohm R."/>
            <person name="Pangilinan J."/>
            <person name="Park H.-J."/>
            <person name="Ramirez L."/>
            <person name="Alfaro M."/>
            <person name="Sun H."/>
            <person name="Tritt A."/>
            <person name="Yoshinaga Y."/>
            <person name="Zwiers L.-H."/>
            <person name="Turgeon B."/>
            <person name="Goodwin S."/>
            <person name="Spatafora J."/>
            <person name="Crous P."/>
            <person name="Grigoriev I."/>
        </authorList>
    </citation>
    <scope>NUCLEOTIDE SEQUENCE</scope>
    <source>
        <strain evidence="1">Tuck. ex Michener</strain>
    </source>
</reference>
<keyword evidence="2" id="KW-1185">Reference proteome</keyword>
<accession>A0A6A6H408</accession>
<dbReference type="Pfam" id="PF07823">
    <property type="entry name" value="CPDase"/>
    <property type="match status" value="1"/>
</dbReference>
<dbReference type="GO" id="GO:0004112">
    <property type="term" value="F:cyclic-nucleotide phosphodiesterase activity"/>
    <property type="evidence" value="ECO:0007669"/>
    <property type="project" value="InterPro"/>
</dbReference>
<proteinExistence type="predicted"/>
<evidence type="ECO:0000313" key="1">
    <source>
        <dbReference type="EMBL" id="KAF2232725.1"/>
    </source>
</evidence>
<name>A0A6A6H408_VIRVR</name>
<dbReference type="OrthoDB" id="514292at2759"/>
<dbReference type="InterPro" id="IPR012386">
    <property type="entry name" value="Cyclic-nucl_3Pdiesterase"/>
</dbReference>
<protein>
    <submittedName>
        <fullName evidence="1">Uncharacterized protein</fullName>
    </submittedName>
</protein>
<dbReference type="Proteomes" id="UP000800092">
    <property type="component" value="Unassembled WGS sequence"/>
</dbReference>
<evidence type="ECO:0000313" key="2">
    <source>
        <dbReference type="Proteomes" id="UP000800092"/>
    </source>
</evidence>
<organism evidence="1 2">
    <name type="scientific">Viridothelium virens</name>
    <name type="common">Speckled blister lichen</name>
    <name type="synonym">Trypethelium virens</name>
    <dbReference type="NCBI Taxonomy" id="1048519"/>
    <lineage>
        <taxon>Eukaryota</taxon>
        <taxon>Fungi</taxon>
        <taxon>Dikarya</taxon>
        <taxon>Ascomycota</taxon>
        <taxon>Pezizomycotina</taxon>
        <taxon>Dothideomycetes</taxon>
        <taxon>Dothideomycetes incertae sedis</taxon>
        <taxon>Trypetheliales</taxon>
        <taxon>Trypetheliaceae</taxon>
        <taxon>Viridothelium</taxon>
    </lineage>
</organism>
<gene>
    <name evidence="1" type="ORF">EV356DRAFT_505010</name>
</gene>
<sequence length="60" mass="6770">MYADTTISEQKMTEIKTILQDAQIVFKDLEQSNVNALSGWTGGTVWLVPTDREISAWQPI</sequence>